<sequence>MNCFGWNCRGAGNKPTVHDLVAMVAATKARLVFLCETRQKANKVRRLRNRLGLRGFCGVDSDGLSGGLALFWCDEMSKSISDRHIDAHIQISPNDPVWRLTCVYGEPRMEDRHRMWTLLQNLKSQSVLPWCVFGDFNETMWSFEHFSIRARPEPQMLAFRDVLEICELIDLGFSGVPYTYDNRRSGRCNVKVRLDRAVADNRWRNMFTEARVVHQVSPYSDHSPILLPCEWEDCMPTRTNQRRYEIMWEREASLSELISNLWAEAGTKRNLGDISKALDKTMKGLHSWSKNHFGKITCELNLCRSKLDELMHMNADHQEIRNVTDRMNELLYREEMMWLQ</sequence>
<proteinExistence type="predicted"/>
<reference evidence="1" key="2">
    <citation type="submission" date="2025-09" db="UniProtKB">
        <authorList>
            <consortium name="EnsemblPlants"/>
        </authorList>
    </citation>
    <scope>IDENTIFICATION</scope>
</reference>
<accession>A0ACD5Y7A5</accession>
<keyword evidence="2" id="KW-1185">Reference proteome</keyword>
<dbReference type="Proteomes" id="UP001732700">
    <property type="component" value="Chromosome 5C"/>
</dbReference>
<evidence type="ECO:0000313" key="1">
    <source>
        <dbReference type="EnsemblPlants" id="AVESA.00010b.r2.5CG0921760.1.CDS.1"/>
    </source>
</evidence>
<dbReference type="EnsemblPlants" id="AVESA.00010b.r2.5CG0921760.1">
    <property type="protein sequence ID" value="AVESA.00010b.r2.5CG0921760.1.CDS.1"/>
    <property type="gene ID" value="AVESA.00010b.r2.5CG0921760"/>
</dbReference>
<evidence type="ECO:0000313" key="2">
    <source>
        <dbReference type="Proteomes" id="UP001732700"/>
    </source>
</evidence>
<protein>
    <submittedName>
        <fullName evidence="1">Uncharacterized protein</fullName>
    </submittedName>
</protein>
<name>A0ACD5Y7A5_AVESA</name>
<reference evidence="1" key="1">
    <citation type="submission" date="2021-05" db="EMBL/GenBank/DDBJ databases">
        <authorList>
            <person name="Scholz U."/>
            <person name="Mascher M."/>
            <person name="Fiebig A."/>
        </authorList>
    </citation>
    <scope>NUCLEOTIDE SEQUENCE [LARGE SCALE GENOMIC DNA]</scope>
</reference>
<organism evidence="1 2">
    <name type="scientific">Avena sativa</name>
    <name type="common">Oat</name>
    <dbReference type="NCBI Taxonomy" id="4498"/>
    <lineage>
        <taxon>Eukaryota</taxon>
        <taxon>Viridiplantae</taxon>
        <taxon>Streptophyta</taxon>
        <taxon>Embryophyta</taxon>
        <taxon>Tracheophyta</taxon>
        <taxon>Spermatophyta</taxon>
        <taxon>Magnoliopsida</taxon>
        <taxon>Liliopsida</taxon>
        <taxon>Poales</taxon>
        <taxon>Poaceae</taxon>
        <taxon>BOP clade</taxon>
        <taxon>Pooideae</taxon>
        <taxon>Poodae</taxon>
        <taxon>Poeae</taxon>
        <taxon>Poeae Chloroplast Group 1 (Aveneae type)</taxon>
        <taxon>Aveninae</taxon>
        <taxon>Avena</taxon>
    </lineage>
</organism>